<dbReference type="SUPFAM" id="SSF54001">
    <property type="entry name" value="Cysteine proteinases"/>
    <property type="match status" value="2"/>
</dbReference>
<dbReference type="Gene3D" id="3.90.260.10">
    <property type="entry name" value="Transglutaminase-like"/>
    <property type="match status" value="2"/>
</dbReference>
<dbReference type="Pfam" id="PF00927">
    <property type="entry name" value="Transglut_C"/>
    <property type="match status" value="1"/>
</dbReference>
<dbReference type="InterPro" id="IPR050779">
    <property type="entry name" value="Transglutaminase"/>
</dbReference>
<feature type="domain" description="Transglutaminase-like" evidence="3">
    <location>
        <begin position="999"/>
        <end position="1079"/>
    </location>
</feature>
<dbReference type="InterPro" id="IPR036238">
    <property type="entry name" value="Transglutaminase_C_sf"/>
</dbReference>
<dbReference type="PANTHER" id="PTHR11590">
    <property type="entry name" value="PROTEIN-GLUTAMINE GAMMA-GLUTAMYLTRANSFERASE"/>
    <property type="match status" value="1"/>
</dbReference>
<dbReference type="FunFam" id="2.60.40.10:FF:000278">
    <property type="entry name" value="Protein-glutamine gamma-glutamyltransferase 2"/>
    <property type="match status" value="1"/>
</dbReference>
<dbReference type="Pfam" id="PF00868">
    <property type="entry name" value="Transglut_N"/>
    <property type="match status" value="2"/>
</dbReference>
<dbReference type="SUPFAM" id="SSF49309">
    <property type="entry name" value="Transglutaminase, two C-terminal domains"/>
    <property type="match status" value="2"/>
</dbReference>
<dbReference type="FunFam" id="3.90.260.10:FF:000002">
    <property type="entry name" value="Erythrocyte membrane protein band 4.2"/>
    <property type="match status" value="1"/>
</dbReference>
<dbReference type="InterPro" id="IPR008958">
    <property type="entry name" value="Transglutaminase_C"/>
</dbReference>
<dbReference type="InterPro" id="IPR036985">
    <property type="entry name" value="Transglutaminase-like_sf"/>
</dbReference>
<proteinExistence type="inferred from homology"/>
<dbReference type="AlphaFoldDB" id="A0A6A1QHU2"/>
<name>A0A6A1QHU2_BALPH</name>
<dbReference type="InterPro" id="IPR002931">
    <property type="entry name" value="Transglutaminase-like"/>
</dbReference>
<accession>A0A6A1QHU2</accession>
<sequence>RLIVGHGESFTIQLHFNRPFHSGTDYITLVAETGPEPTVLLGTRATFLLTQARQGNVWSASDFTIHANSLFVSLFTPADAVIGPYTLKMEISQGPGHSTTHPLGTFILLFNPWSAGITCSQVTFLLFSLFFLEIPWKFEEDIIDIRFEILNKSLYFLESPSKDYSQWSNVVYVCRVVSAVINSNDDSVVLQGSWREDYSQGWTGSVAILRQWAARGGQPVRYGQCWVFAAVTCTVMRCLGVPTRVISNFHSAHNVDANLTIDTYYDQHAEMLPTQKRDKIWTFHVWNECWMIRKDLPPGYNGWQVLDPTPQQTSSGSFHCGPASVKAIREGKVHLPYDTPFVYAEVNAGEVVWLLEDGQAQEILAHNISSIGKEISTKMVGSDQSQNITSSYKYPEGSAEERSVFTKASWKMLGPWRASSPFLDLLGSGGFEDQPAQLQLYPTRKPEWGQDLLPKLHARSLADTAQPQGPIRLVVHFCAQTLLHYGGTWEPLWRQIVHLTLDFGEKTQWLLLLPYNNYRNKPMDEKLICVSGIAKVEETGRSMLVLKDISLGPPHLSTEVSERAEVGKALRFHISLTNTLLVALSHCTMVLQGSGLINGQITNDLGTLVAGHTIQIQLDLYPIKAGPHQLQVLISSNEIKEIKGYRYIFVHTAAKKNRRASEKTSCDLRSKQWWCSSHAAFGVSWSLGGGRGSRHSRTIFLKLQAIQLFCGEQPGNRRQPPRHKVGKAHGAAELRTKEVALINLQSSWNNAPHHTEEISSDHLLVCRGQAFNITLYFRNQTFQPGLDNIIFLAETGPLPNLAKGTQAVFSLAGHRGPSPWIASLETTGATSLEVSLCTPPMAAVGQYLLKVHIESLQGPVTAYQLGEFILLFNPWCSGDAVYLDSEPQRQEYVVNDYSFLPREQELDLSLPLELWTENIIDICLELLDKSLNFQIDPATDYALRGSPVHVSRVVCPMINSNDDRGVLSGDWSENYSDGISPVEWTGSVAILKQWHATGCQPVCYGQCWVFAAVMCTVMRCLGIPTQVITNFDSGHDTDGNLIIDEYYDNTGRILESKKEDSVWANPTSKKQGRTVPTSLLPSHASPPFSPAPGLASPNPKAGRQLNPDRMIF</sequence>
<feature type="non-terminal residue" evidence="4">
    <location>
        <position position="1"/>
    </location>
</feature>
<evidence type="ECO:0000313" key="5">
    <source>
        <dbReference type="Proteomes" id="UP000437017"/>
    </source>
</evidence>
<evidence type="ECO:0000259" key="3">
    <source>
        <dbReference type="SMART" id="SM00460"/>
    </source>
</evidence>
<feature type="region of interest" description="Disordered" evidence="2">
    <location>
        <begin position="1059"/>
        <end position="1112"/>
    </location>
</feature>
<organism evidence="4 5">
    <name type="scientific">Balaenoptera physalus</name>
    <name type="common">Fin whale</name>
    <name type="synonym">Balaena physalus</name>
    <dbReference type="NCBI Taxonomy" id="9770"/>
    <lineage>
        <taxon>Eukaryota</taxon>
        <taxon>Metazoa</taxon>
        <taxon>Chordata</taxon>
        <taxon>Craniata</taxon>
        <taxon>Vertebrata</taxon>
        <taxon>Euteleostomi</taxon>
        <taxon>Mammalia</taxon>
        <taxon>Eutheria</taxon>
        <taxon>Laurasiatheria</taxon>
        <taxon>Artiodactyla</taxon>
        <taxon>Whippomorpha</taxon>
        <taxon>Cetacea</taxon>
        <taxon>Mysticeti</taxon>
        <taxon>Balaenopteridae</taxon>
        <taxon>Balaenoptera</taxon>
    </lineage>
</organism>
<dbReference type="GO" id="GO:0003810">
    <property type="term" value="F:protein-glutamine gamma-glutamyltransferase activity"/>
    <property type="evidence" value="ECO:0007669"/>
    <property type="project" value="InterPro"/>
</dbReference>
<reference evidence="4 5" key="1">
    <citation type="journal article" date="2019" name="PLoS ONE">
        <title>Genomic analyses reveal an absence of contemporary introgressive admixture between fin whales and blue whales, despite known hybrids.</title>
        <authorList>
            <person name="Westbury M.V."/>
            <person name="Petersen B."/>
            <person name="Lorenzen E.D."/>
        </authorList>
    </citation>
    <scope>NUCLEOTIDE SEQUENCE [LARGE SCALE GENOMIC DNA]</scope>
    <source>
        <strain evidence="4">FinWhale-01</strain>
    </source>
</reference>
<dbReference type="InterPro" id="IPR038765">
    <property type="entry name" value="Papain-like_cys_pep_sf"/>
</dbReference>
<feature type="compositionally biased region" description="Polar residues" evidence="2">
    <location>
        <begin position="1064"/>
        <end position="1077"/>
    </location>
</feature>
<dbReference type="SUPFAM" id="SSF81296">
    <property type="entry name" value="E set domains"/>
    <property type="match status" value="2"/>
</dbReference>
<evidence type="ECO:0000256" key="1">
    <source>
        <dbReference type="ARBA" id="ARBA00005968"/>
    </source>
</evidence>
<dbReference type="FunFam" id="2.60.40.10:FF:000090">
    <property type="entry name" value="Protein-glutamine gamma-glutamyltransferase 2"/>
    <property type="match status" value="1"/>
</dbReference>
<keyword evidence="5" id="KW-1185">Reference proteome</keyword>
<dbReference type="PROSITE" id="PS00547">
    <property type="entry name" value="TRANSGLUTAMINASES"/>
    <property type="match status" value="2"/>
</dbReference>
<dbReference type="InterPro" id="IPR013808">
    <property type="entry name" value="Transglutaminase_AS"/>
</dbReference>
<evidence type="ECO:0000313" key="4">
    <source>
        <dbReference type="EMBL" id="KAB0405908.1"/>
    </source>
</evidence>
<dbReference type="EMBL" id="SGJD01000274">
    <property type="protein sequence ID" value="KAB0405908.1"/>
    <property type="molecule type" value="Genomic_DNA"/>
</dbReference>
<dbReference type="Proteomes" id="UP000437017">
    <property type="component" value="Unassembled WGS sequence"/>
</dbReference>
<dbReference type="InterPro" id="IPR014756">
    <property type="entry name" value="Ig_E-set"/>
</dbReference>
<evidence type="ECO:0000256" key="2">
    <source>
        <dbReference type="SAM" id="MobiDB-lite"/>
    </source>
</evidence>
<dbReference type="InterPro" id="IPR013783">
    <property type="entry name" value="Ig-like_fold"/>
</dbReference>
<protein>
    <recommendedName>
        <fullName evidence="3">Transglutaminase-like domain-containing protein</fullName>
    </recommendedName>
</protein>
<comment type="caution">
    <text evidence="4">The sequence shown here is derived from an EMBL/GenBank/DDBJ whole genome shotgun (WGS) entry which is preliminary data.</text>
</comment>
<dbReference type="Gene3D" id="2.60.40.10">
    <property type="entry name" value="Immunoglobulins"/>
    <property type="match status" value="4"/>
</dbReference>
<dbReference type="SMART" id="SM00460">
    <property type="entry name" value="TGc"/>
    <property type="match status" value="2"/>
</dbReference>
<dbReference type="Pfam" id="PF01841">
    <property type="entry name" value="Transglut_core"/>
    <property type="match status" value="2"/>
</dbReference>
<comment type="similarity">
    <text evidence="1">Belongs to the transglutaminase superfamily. Transglutaminase family.</text>
</comment>
<dbReference type="OrthoDB" id="437511at2759"/>
<gene>
    <name evidence="4" type="ORF">E2I00_012801</name>
</gene>
<dbReference type="InterPro" id="IPR001102">
    <property type="entry name" value="Transglutaminase_N"/>
</dbReference>
<dbReference type="PANTHER" id="PTHR11590:SF41">
    <property type="entry name" value="PROTEIN-GLUTAMINE GAMMA-GLUTAMYLTRANSFERASE Z"/>
    <property type="match status" value="1"/>
</dbReference>
<feature type="domain" description="Transglutaminase-like" evidence="3">
    <location>
        <begin position="217"/>
        <end position="310"/>
    </location>
</feature>